<dbReference type="EMBL" id="SRYA01000004">
    <property type="protein sequence ID" value="TGY97848.1"/>
    <property type="molecule type" value="Genomic_DNA"/>
</dbReference>
<evidence type="ECO:0000313" key="2">
    <source>
        <dbReference type="Proteomes" id="UP000304953"/>
    </source>
</evidence>
<keyword evidence="2" id="KW-1185">Reference proteome</keyword>
<evidence type="ECO:0000313" key="1">
    <source>
        <dbReference type="EMBL" id="TGY97848.1"/>
    </source>
</evidence>
<reference evidence="1" key="1">
    <citation type="submission" date="2019-04" db="EMBL/GenBank/DDBJ databases">
        <title>Microbes associate with the intestines of laboratory mice.</title>
        <authorList>
            <person name="Navarre W."/>
            <person name="Wong E."/>
            <person name="Huang K."/>
            <person name="Tropini C."/>
            <person name="Ng K."/>
            <person name="Yu B."/>
        </authorList>
    </citation>
    <scope>NUCLEOTIDE SEQUENCE</scope>
    <source>
        <strain evidence="1">NM01_1-7b</strain>
    </source>
</reference>
<protein>
    <submittedName>
        <fullName evidence="1">Uncharacterized protein</fullName>
    </submittedName>
</protein>
<comment type="caution">
    <text evidence="1">The sequence shown here is derived from an EMBL/GenBank/DDBJ whole genome shotgun (WGS) entry which is preliminary data.</text>
</comment>
<dbReference type="Proteomes" id="UP000304953">
    <property type="component" value="Unassembled WGS sequence"/>
</dbReference>
<gene>
    <name evidence="1" type="ORF">E5329_03080</name>
</gene>
<proteinExistence type="predicted"/>
<sequence>MKLKIAVIDNGVNGELLEILLPHKKAAVDCRQVLDGTCVPQFLEPEGELESHGTLCTALLLEFLEKNHAADCRIFSVSILNRNRGQELSEFCAALKWCVVKKMDVVLMSIGVKIPAYAKRLLPFLNRAKDQGTILLAAASNAFEITYPACYEGAIGVKKGDVYGIKAIRDPKDGIDLEGNYETSCVMERYSEWLGEEYGVSNSVALPYIAAFICSMLQRNGKMGKTEILECFLENGGFASEVPFCFANRQAGHTVEGKIPSPMSYIEDPIPKITVVYQESIEEKLKSALEDIVLRFEEKGYSCICAADWEKKNSFEKNIFPLSLSKVQEDLHYYSLYFRNNGLIIFFMEEHSADPEFMKGMDQIIALDDKKDRNLAEWIVRKIL</sequence>
<organism evidence="1 2">
    <name type="scientific">Petralouisia muris</name>
    <dbReference type="NCBI Taxonomy" id="3032872"/>
    <lineage>
        <taxon>Bacteria</taxon>
        <taxon>Bacillati</taxon>
        <taxon>Bacillota</taxon>
        <taxon>Clostridia</taxon>
        <taxon>Lachnospirales</taxon>
        <taxon>Lachnospiraceae</taxon>
        <taxon>Petralouisia</taxon>
    </lineage>
</organism>
<name>A0AC61S1R3_9FIRM</name>
<accession>A0AC61S1R3</accession>